<protein>
    <recommendedName>
        <fullName evidence="8">BACK domain-containing protein</fullName>
    </recommendedName>
</protein>
<dbReference type="Pfam" id="PF01344">
    <property type="entry name" value="Kelch_1"/>
    <property type="match status" value="3"/>
</dbReference>
<name>A0ABR3HAJ8_LOXSC</name>
<dbReference type="EMBL" id="JBEUOH010000023">
    <property type="protein sequence ID" value="KAL0861813.1"/>
    <property type="molecule type" value="Genomic_DNA"/>
</dbReference>
<comment type="pathway">
    <text evidence="1">Protein modification; protein ubiquitination.</text>
</comment>
<organism evidence="6 7">
    <name type="scientific">Loxostege sticticalis</name>
    <name type="common">Beet webworm moth</name>
    <dbReference type="NCBI Taxonomy" id="481309"/>
    <lineage>
        <taxon>Eukaryota</taxon>
        <taxon>Metazoa</taxon>
        <taxon>Ecdysozoa</taxon>
        <taxon>Arthropoda</taxon>
        <taxon>Hexapoda</taxon>
        <taxon>Insecta</taxon>
        <taxon>Pterygota</taxon>
        <taxon>Neoptera</taxon>
        <taxon>Endopterygota</taxon>
        <taxon>Lepidoptera</taxon>
        <taxon>Glossata</taxon>
        <taxon>Ditrysia</taxon>
        <taxon>Pyraloidea</taxon>
        <taxon>Crambidae</taxon>
        <taxon>Pyraustinae</taxon>
        <taxon>Loxostege</taxon>
    </lineage>
</organism>
<feature type="region of interest" description="Disordered" evidence="5">
    <location>
        <begin position="243"/>
        <end position="268"/>
    </location>
</feature>
<feature type="compositionally biased region" description="Acidic residues" evidence="5">
    <location>
        <begin position="27"/>
        <end position="40"/>
    </location>
</feature>
<keyword evidence="7" id="KW-1185">Reference proteome</keyword>
<evidence type="ECO:0000256" key="1">
    <source>
        <dbReference type="ARBA" id="ARBA00004906"/>
    </source>
</evidence>
<dbReference type="InterPro" id="IPR017096">
    <property type="entry name" value="BTB-kelch_protein"/>
</dbReference>
<reference evidence="6 7" key="1">
    <citation type="submission" date="2024-06" db="EMBL/GenBank/DDBJ databases">
        <title>A chromosome-level genome assembly of beet webworm, Loxostege sticticalis.</title>
        <authorList>
            <person name="Zhang Y."/>
        </authorList>
    </citation>
    <scope>NUCLEOTIDE SEQUENCE [LARGE SCALE GENOMIC DNA]</scope>
    <source>
        <strain evidence="6">AQ026</strain>
        <tissue evidence="6">Whole body</tissue>
    </source>
</reference>
<feature type="region of interest" description="Disordered" evidence="5">
    <location>
        <begin position="1"/>
        <end position="40"/>
    </location>
</feature>
<dbReference type="PIRSF" id="PIRSF037037">
    <property type="entry name" value="Kelch-like_protein_gigaxonin"/>
    <property type="match status" value="1"/>
</dbReference>
<dbReference type="InterPro" id="IPR006652">
    <property type="entry name" value="Kelch_1"/>
</dbReference>
<keyword evidence="4" id="KW-0833">Ubl conjugation pathway</keyword>
<dbReference type="SMART" id="SM00612">
    <property type="entry name" value="Kelch"/>
    <property type="match status" value="6"/>
</dbReference>
<dbReference type="PANTHER" id="PTHR24412:SF441">
    <property type="entry name" value="KELCH-LIKE PROTEIN 28"/>
    <property type="match status" value="1"/>
</dbReference>
<evidence type="ECO:0000313" key="7">
    <source>
        <dbReference type="Proteomes" id="UP001549920"/>
    </source>
</evidence>
<feature type="compositionally biased region" description="Basic and acidic residues" evidence="5">
    <location>
        <begin position="243"/>
        <end position="258"/>
    </location>
</feature>
<dbReference type="Gene3D" id="3.30.710.10">
    <property type="entry name" value="Potassium Channel Kv1.1, Chain A"/>
    <property type="match status" value="1"/>
</dbReference>
<dbReference type="PANTHER" id="PTHR24412">
    <property type="entry name" value="KELCH PROTEIN"/>
    <property type="match status" value="1"/>
</dbReference>
<gene>
    <name evidence="6" type="ORF">ABMA27_009285</name>
</gene>
<dbReference type="InterPro" id="IPR015915">
    <property type="entry name" value="Kelch-typ_b-propeller"/>
</dbReference>
<evidence type="ECO:0000256" key="3">
    <source>
        <dbReference type="ARBA" id="ARBA00022737"/>
    </source>
</evidence>
<evidence type="ECO:0000313" key="6">
    <source>
        <dbReference type="EMBL" id="KAL0861813.1"/>
    </source>
</evidence>
<dbReference type="SUPFAM" id="SSF117281">
    <property type="entry name" value="Kelch motif"/>
    <property type="match status" value="2"/>
</dbReference>
<sequence>MSPEQTGAGVDSLMNGGGGRAASASSDDSEGSEAGGEDELSLADPLAPARALNALNALRKSRQHFDAVLVADGAEALRTLVEYAYTGRAKVREAAAARRLYRAAWRLRVEPVRAHLAERLAKRPSPTDVLEIRSLPDLEPHILRDLDAYIAQNFDEICTMGALATLPKINIEMLRESSAEDGSEAPVAVATAALAWLRERQAADFDLCSRTHLLFVDARGALRDCGELPATRGEAAALGEYRREAAERARSTNNKEPKTPVTPSSALGARQPRAAVAADCCVIAARTGGGGCTRALVALRGRLAAARISWRAAGGGITRGGVLGENESFYSRLLAEFARRCSDGECTRGGDRLAALAVPRCAHGTAALGGRLVVCGGYDRARVLRAAEAYDPATNTWEALPDMRTARARFPVARIGSTLYALGGSDGHADLDSVDALTDGTWSARARMPHARTHAAAAADEDNEELYVIGGWAGGLSLKRVDRYSPAKDAWSEAPPLITGRSQCAGVRWDSALWVLGGCDAWHCLASTETLSLDTPNAAWTPGPALPTARRSVGGAVWRGRLVSAGGSDGAASLRKTDWLLPGASEWRCGPDLRRARAALGLGVLGARLYAVGGFDGKEFLGCAEVLSEPDGEWTTLWPSQPVAATVSLTVDGELEPKENGTGDSTQ</sequence>
<accession>A0ABR3HAJ8</accession>
<dbReference type="Gene3D" id="2.120.10.80">
    <property type="entry name" value="Kelch-type beta propeller"/>
    <property type="match status" value="2"/>
</dbReference>
<evidence type="ECO:0000256" key="4">
    <source>
        <dbReference type="ARBA" id="ARBA00022786"/>
    </source>
</evidence>
<proteinExistence type="predicted"/>
<evidence type="ECO:0000256" key="5">
    <source>
        <dbReference type="SAM" id="MobiDB-lite"/>
    </source>
</evidence>
<evidence type="ECO:0000256" key="2">
    <source>
        <dbReference type="ARBA" id="ARBA00022441"/>
    </source>
</evidence>
<dbReference type="Proteomes" id="UP001549920">
    <property type="component" value="Unassembled WGS sequence"/>
</dbReference>
<dbReference type="InterPro" id="IPR011333">
    <property type="entry name" value="SKP1/BTB/POZ_sf"/>
</dbReference>
<keyword evidence="3" id="KW-0677">Repeat</keyword>
<comment type="caution">
    <text evidence="6">The sequence shown here is derived from an EMBL/GenBank/DDBJ whole genome shotgun (WGS) entry which is preliminary data.</text>
</comment>
<evidence type="ECO:0008006" key="8">
    <source>
        <dbReference type="Google" id="ProtNLM"/>
    </source>
</evidence>
<keyword evidence="2" id="KW-0880">Kelch repeat</keyword>